<feature type="compositionally biased region" description="Low complexity" evidence="1">
    <location>
        <begin position="401"/>
        <end position="412"/>
    </location>
</feature>
<dbReference type="RefSeq" id="XP_068357544.1">
    <property type="nucleotide sequence ID" value="XM_068493002.1"/>
</dbReference>
<dbReference type="AlphaFoldDB" id="A0A1J4K0V2"/>
<accession>A0A1J4K0V2</accession>
<dbReference type="VEuPathDB" id="TrichDB:TRFO_06286"/>
<dbReference type="GeneID" id="94827706"/>
<feature type="compositionally biased region" description="Basic and acidic residues" evidence="1">
    <location>
        <begin position="881"/>
        <end position="893"/>
    </location>
</feature>
<comment type="caution">
    <text evidence="2">The sequence shown here is derived from an EMBL/GenBank/DDBJ whole genome shotgun (WGS) entry which is preliminary data.</text>
</comment>
<reference evidence="2" key="1">
    <citation type="submission" date="2016-10" db="EMBL/GenBank/DDBJ databases">
        <authorList>
            <person name="Benchimol M."/>
            <person name="Almeida L.G."/>
            <person name="Vasconcelos A.T."/>
            <person name="Perreira-Neves A."/>
            <person name="Rosa I.A."/>
            <person name="Tasca T."/>
            <person name="Bogo M.R."/>
            <person name="de Souza W."/>
        </authorList>
    </citation>
    <scope>NUCLEOTIDE SEQUENCE [LARGE SCALE GENOMIC DNA]</scope>
    <source>
        <strain evidence="2">K</strain>
    </source>
</reference>
<feature type="compositionally biased region" description="Polar residues" evidence="1">
    <location>
        <begin position="459"/>
        <end position="470"/>
    </location>
</feature>
<evidence type="ECO:0000256" key="1">
    <source>
        <dbReference type="SAM" id="MobiDB-lite"/>
    </source>
</evidence>
<feature type="compositionally biased region" description="Low complexity" evidence="1">
    <location>
        <begin position="421"/>
        <end position="433"/>
    </location>
</feature>
<protein>
    <submittedName>
        <fullName evidence="2">Uncharacterized protein</fullName>
    </submittedName>
</protein>
<feature type="region of interest" description="Disordered" evidence="1">
    <location>
        <begin position="390"/>
        <end position="473"/>
    </location>
</feature>
<sequence>MSDCVKKRSNKAFDAIIRCKDASVTRVISDPVFRSRLKSANKLLIDYLNSDKIITEICDWLLSEKYLYQRNYKSYAQSMIKIFCDCPDSVLLIFSQNSILIEHLQNFCKFENPRFCMKYGFFVQLMDILINGTRGSFIRHFDDLAMILSRSLNVISIRYLFGTLSTNFPQAFGFNKKVVIQLLNNLNDENKDQTMLLLGKLVKDKSTFFAFDNSKVIFSLLEIATSQIQSEFVIIQSLQIVDCVKKSSIIVEKIDLILKYFASKIDFDFLPINKSTALILKIFKIFVPSLVLSMINNPTHMFMHEGILSTIENASDKILIPFIEENNIPTKIMWAMNVAKSNGFLTKFASILESKKELSKSLQTPEWNNFVNNCLENRLNILNRQVSDKFVQRRKSRTQQKKQAQAQALSKQNKPPKTVDNNKASNSENNKSSVDNNTINNNGTETKGINVEESKNPDQESNPQTPLQEQNGKEIEVEIEKDNAIEITLKTKKKENVVNLNENGFTIEQKEKKLIDENPILESKEKPNKTETNNKSINTEFLNIDKDQSKEKQTSEKLNVNENEDSPIVFEADFEDFESLDDLNNLDGQPQYSSDQVQNEIDITLENETKPVASYSKLKFLKSDFIENIISQNSSKLNENKEDTNPCIENKENNDQNEIFFFESIRNDSKTETENKENTVFLESNENVNIKETEISQVLIFLNENEEKEKKNENEIEIIIFLKENKENEIGNDKSNEDPIFLIPLPANPDEKLLNEDDIKCKSSKITPRSPSNKLKRSPIKARPKSVKYEPSTPSNDHYRISLLKKKFSKNQESDASKSNKENSHDFVSKPRPKSEKVFRYRPNLSNSFSDFGLKDIGASGSDSPDSKMSVDNDNNSIPHENTKDSNNEKEASKIQQTASNINIKKNLSLMESHQGNHEVIQTKRKNANQIPKKSRILRVLDIGDDFSSSSDDDEDYFVHTKNANAMAITRKGYYRHSIFGPVFVPNLIEESSSSDSDDEEFEFKFAPVPQRMLRRNAVRIVTQFDMSPTKDYNKMKFCFEDVPDNILPQL</sequence>
<feature type="compositionally biased region" description="Polar residues" evidence="1">
    <location>
        <begin position="764"/>
        <end position="773"/>
    </location>
</feature>
<dbReference type="EMBL" id="MLAK01000793">
    <property type="protein sequence ID" value="OHT04408.1"/>
    <property type="molecule type" value="Genomic_DNA"/>
</dbReference>
<feature type="compositionally biased region" description="Basic residues" evidence="1">
    <location>
        <begin position="774"/>
        <end position="786"/>
    </location>
</feature>
<organism evidence="2 3">
    <name type="scientific">Tritrichomonas foetus</name>
    <dbReference type="NCBI Taxonomy" id="1144522"/>
    <lineage>
        <taxon>Eukaryota</taxon>
        <taxon>Metamonada</taxon>
        <taxon>Parabasalia</taxon>
        <taxon>Tritrichomonadida</taxon>
        <taxon>Tritrichomonadidae</taxon>
        <taxon>Tritrichomonas</taxon>
    </lineage>
</organism>
<feature type="compositionally biased region" description="Polar residues" evidence="1">
    <location>
        <begin position="434"/>
        <end position="447"/>
    </location>
</feature>
<proteinExistence type="predicted"/>
<keyword evidence="3" id="KW-1185">Reference proteome</keyword>
<feature type="compositionally biased region" description="Basic and acidic residues" evidence="1">
    <location>
        <begin position="810"/>
        <end position="839"/>
    </location>
</feature>
<dbReference type="Proteomes" id="UP000179807">
    <property type="component" value="Unassembled WGS sequence"/>
</dbReference>
<evidence type="ECO:0000313" key="2">
    <source>
        <dbReference type="EMBL" id="OHT04408.1"/>
    </source>
</evidence>
<feature type="region of interest" description="Disordered" evidence="1">
    <location>
        <begin position="762"/>
        <end position="895"/>
    </location>
</feature>
<gene>
    <name evidence="2" type="ORF">TRFO_06286</name>
</gene>
<name>A0A1J4K0V2_9EUKA</name>
<evidence type="ECO:0000313" key="3">
    <source>
        <dbReference type="Proteomes" id="UP000179807"/>
    </source>
</evidence>